<dbReference type="PROSITE" id="PS50850">
    <property type="entry name" value="MFS"/>
    <property type="match status" value="1"/>
</dbReference>
<dbReference type="AlphaFoldDB" id="A0A9W7VY55"/>
<evidence type="ECO:0000256" key="7">
    <source>
        <dbReference type="RuleBase" id="RU003346"/>
    </source>
</evidence>
<keyword evidence="3 7" id="KW-0813">Transport</keyword>
<feature type="transmembrane region" description="Helical" evidence="8">
    <location>
        <begin position="373"/>
        <end position="395"/>
    </location>
</feature>
<keyword evidence="5 8" id="KW-1133">Transmembrane helix</keyword>
<feature type="transmembrane region" description="Helical" evidence="8">
    <location>
        <begin position="407"/>
        <end position="425"/>
    </location>
</feature>
<feature type="transmembrane region" description="Helical" evidence="8">
    <location>
        <begin position="248"/>
        <end position="269"/>
    </location>
</feature>
<evidence type="ECO:0000256" key="8">
    <source>
        <dbReference type="SAM" id="Phobius"/>
    </source>
</evidence>
<dbReference type="GO" id="GO:0016020">
    <property type="term" value="C:membrane"/>
    <property type="evidence" value="ECO:0007669"/>
    <property type="project" value="UniProtKB-SubCell"/>
</dbReference>
<evidence type="ECO:0000256" key="4">
    <source>
        <dbReference type="ARBA" id="ARBA00022692"/>
    </source>
</evidence>
<protein>
    <submittedName>
        <fullName evidence="10">MFS quinate transporter</fullName>
    </submittedName>
</protein>
<feature type="transmembrane region" description="Helical" evidence="8">
    <location>
        <begin position="82"/>
        <end position="106"/>
    </location>
</feature>
<feature type="transmembrane region" description="Helical" evidence="8">
    <location>
        <begin position="502"/>
        <end position="525"/>
    </location>
</feature>
<dbReference type="Gene3D" id="1.20.1250.20">
    <property type="entry name" value="MFS general substrate transporter like domains"/>
    <property type="match status" value="1"/>
</dbReference>
<evidence type="ECO:0000313" key="11">
    <source>
        <dbReference type="Proteomes" id="UP001138500"/>
    </source>
</evidence>
<dbReference type="InterPro" id="IPR020846">
    <property type="entry name" value="MFS_dom"/>
</dbReference>
<reference evidence="10 11" key="1">
    <citation type="journal article" date="2018" name="IMA Fungus">
        <title>IMA Genome-F 10: Nine draft genome sequences of Claviceps purpurea s.lat., including C. arundinis, C. humidiphila, and C. cf. spartinae, pseudomolecules for the pitch canker pathogen Fusarium circinatum, draft genome of Davidsoniella eucalypti, Grosmannia galeiformis, Quambalaria eucalypti, and Teratosphaeria destructans.</title>
        <authorList>
            <person name="Wingfield B.D."/>
            <person name="Liu M."/>
            <person name="Nguyen H.D."/>
            <person name="Lane F.A."/>
            <person name="Morgan S.W."/>
            <person name="De Vos L."/>
            <person name="Wilken P.M."/>
            <person name="Duong T.A."/>
            <person name="Aylward J."/>
            <person name="Coetzee M.P."/>
            <person name="Dadej K."/>
            <person name="De Beer Z.W."/>
            <person name="Findlay W."/>
            <person name="Havenga M."/>
            <person name="Kolarik M."/>
            <person name="Menzies J.G."/>
            <person name="Naidoo K."/>
            <person name="Pochopski O."/>
            <person name="Shoukouhi P."/>
            <person name="Santana Q.C."/>
            <person name="Seifert K.A."/>
            <person name="Soal N."/>
            <person name="Steenkamp E.T."/>
            <person name="Tatham C.T."/>
            <person name="van der Nest M.A."/>
            <person name="Wingfield M.J."/>
        </authorList>
    </citation>
    <scope>NUCLEOTIDE SEQUENCE [LARGE SCALE GENOMIC DNA]</scope>
    <source>
        <strain evidence="10">CMW44962</strain>
    </source>
</reference>
<name>A0A9W7VY55_9PEZI</name>
<dbReference type="PROSITE" id="PS00217">
    <property type="entry name" value="SUGAR_TRANSPORT_2"/>
    <property type="match status" value="1"/>
</dbReference>
<dbReference type="GO" id="GO:0005351">
    <property type="term" value="F:carbohydrate:proton symporter activity"/>
    <property type="evidence" value="ECO:0007669"/>
    <property type="project" value="TreeGrafter"/>
</dbReference>
<evidence type="ECO:0000313" key="10">
    <source>
        <dbReference type="EMBL" id="KAH9810484.1"/>
    </source>
</evidence>
<dbReference type="InterPro" id="IPR005828">
    <property type="entry name" value="MFS_sugar_transport-like"/>
</dbReference>
<dbReference type="Pfam" id="PF00083">
    <property type="entry name" value="Sugar_tr"/>
    <property type="match status" value="1"/>
</dbReference>
<comment type="subcellular location">
    <subcellularLocation>
        <location evidence="1">Membrane</location>
        <topology evidence="1">Multi-pass membrane protein</topology>
    </subcellularLocation>
</comment>
<reference evidence="10 11" key="2">
    <citation type="journal article" date="2021" name="Curr. Genet.">
        <title>Genetic response to nitrogen starvation in the aggressive Eucalyptus foliar pathogen Teratosphaeria destructans.</title>
        <authorList>
            <person name="Havenga M."/>
            <person name="Wingfield B.D."/>
            <person name="Wingfield M.J."/>
            <person name="Dreyer L.L."/>
            <person name="Roets F."/>
            <person name="Aylward J."/>
        </authorList>
    </citation>
    <scope>NUCLEOTIDE SEQUENCE [LARGE SCALE GENOMIC DNA]</scope>
    <source>
        <strain evidence="10">CMW44962</strain>
    </source>
</reference>
<evidence type="ECO:0000256" key="6">
    <source>
        <dbReference type="ARBA" id="ARBA00023136"/>
    </source>
</evidence>
<evidence type="ECO:0000256" key="3">
    <source>
        <dbReference type="ARBA" id="ARBA00022448"/>
    </source>
</evidence>
<dbReference type="PRINTS" id="PR00171">
    <property type="entry name" value="SUGRTRNSPORT"/>
</dbReference>
<dbReference type="InterPro" id="IPR003663">
    <property type="entry name" value="Sugar/inositol_transpt"/>
</dbReference>
<feature type="transmembrane region" description="Helical" evidence="8">
    <location>
        <begin position="177"/>
        <end position="200"/>
    </location>
</feature>
<feature type="transmembrane region" description="Helical" evidence="8">
    <location>
        <begin position="153"/>
        <end position="171"/>
    </location>
</feature>
<comment type="caution">
    <text evidence="10">The sequence shown here is derived from an EMBL/GenBank/DDBJ whole genome shotgun (WGS) entry which is preliminary data.</text>
</comment>
<gene>
    <name evidence="10" type="ORF">Tdes44962_MAKER06018</name>
</gene>
<feature type="transmembrane region" description="Helical" evidence="8">
    <location>
        <begin position="341"/>
        <end position="361"/>
    </location>
</feature>
<feature type="transmembrane region" description="Helical" evidence="8">
    <location>
        <begin position="221"/>
        <end position="242"/>
    </location>
</feature>
<evidence type="ECO:0000256" key="1">
    <source>
        <dbReference type="ARBA" id="ARBA00004141"/>
    </source>
</evidence>
<feature type="transmembrane region" description="Helical" evidence="8">
    <location>
        <begin position="475"/>
        <end position="496"/>
    </location>
</feature>
<accession>A0A9W7VY55</accession>
<comment type="similarity">
    <text evidence="2 7">Belongs to the major facilitator superfamily. Sugar transporter (TC 2.A.1.1) family.</text>
</comment>
<sequence length="600" mass="65554">MPTSASAQVQRYDPRPRVSLLKAWSARLPPPRAILPSPYKLAALLKLLEKFSTVPGNCSPSMALLKMPELNTRLGTYRAYHLAAIVFISSFIAGYDSGVAGGILTYKSFEKNFGYTSSDESRVNSLTVGLGNLGSFVAAALFYPYTNFIGRKYAIMTAAAIFVIGIIIQTVDTHSLGAWYFARFVSGFGQGGMSVVIPMYSAEMTPKEIRGRCGSFYQWMYTWGVFLAYWIDYGVAANPSIVGTDAEWQIPVGLQLVSGSLLFLGSFTLPESVRWLVSKGRVDEAWKSLTWIRGDSGERTVEEFTETQLGLKAEKSATDNFSLRELWLPENRLRFLVGPMLFGFQNTTGSSALAVFGPQYFKLLVGSSGNRDLLLTGLFGAVKVIACTFFIWVLAERFGRRSQLSGGAALMASCMLITAMVAKFVPTQTASGGVSSGGRATVAMIYLDIMIYNCSWGPLPWAVAPEIFQTRIRSLGLGVSMLAHWATTFCFSYATPYMIKSIGAYTFLIFMGFDVAAAIFCFVFVRETRGKDLEKANGTEWEVIEKSLDFSSDPGKGDGEAHVAPIHAGGPGAVVDEVHHKTLGIKAAHDTFRSNLKRSS</sequence>
<dbReference type="PANTHER" id="PTHR48022:SF25">
    <property type="entry name" value="QUINATE TRANSPORTER, PUTATIVE (AFU_ORTHOLOGUE AFUA_5G12950)-RELATED"/>
    <property type="match status" value="1"/>
</dbReference>
<dbReference type="SUPFAM" id="SSF103473">
    <property type="entry name" value="MFS general substrate transporter"/>
    <property type="match status" value="1"/>
</dbReference>
<keyword evidence="6 8" id="KW-0472">Membrane</keyword>
<dbReference type="NCBIfam" id="TIGR00879">
    <property type="entry name" value="SP"/>
    <property type="match status" value="1"/>
</dbReference>
<feature type="transmembrane region" description="Helical" evidence="8">
    <location>
        <begin position="445"/>
        <end position="463"/>
    </location>
</feature>
<dbReference type="EMBL" id="RIBY02002522">
    <property type="protein sequence ID" value="KAH9810484.1"/>
    <property type="molecule type" value="Genomic_DNA"/>
</dbReference>
<dbReference type="Proteomes" id="UP001138500">
    <property type="component" value="Unassembled WGS sequence"/>
</dbReference>
<keyword evidence="4 8" id="KW-0812">Transmembrane</keyword>
<proteinExistence type="inferred from homology"/>
<dbReference type="PANTHER" id="PTHR48022">
    <property type="entry name" value="PLASTIDIC GLUCOSE TRANSPORTER 4"/>
    <property type="match status" value="1"/>
</dbReference>
<evidence type="ECO:0000256" key="2">
    <source>
        <dbReference type="ARBA" id="ARBA00010992"/>
    </source>
</evidence>
<feature type="domain" description="Major facilitator superfamily (MFS) profile" evidence="9">
    <location>
        <begin position="82"/>
        <end position="529"/>
    </location>
</feature>
<evidence type="ECO:0000259" key="9">
    <source>
        <dbReference type="PROSITE" id="PS50850"/>
    </source>
</evidence>
<keyword evidence="11" id="KW-1185">Reference proteome</keyword>
<dbReference type="InterPro" id="IPR005829">
    <property type="entry name" value="Sugar_transporter_CS"/>
</dbReference>
<organism evidence="10 11">
    <name type="scientific">Teratosphaeria destructans</name>
    <dbReference type="NCBI Taxonomy" id="418781"/>
    <lineage>
        <taxon>Eukaryota</taxon>
        <taxon>Fungi</taxon>
        <taxon>Dikarya</taxon>
        <taxon>Ascomycota</taxon>
        <taxon>Pezizomycotina</taxon>
        <taxon>Dothideomycetes</taxon>
        <taxon>Dothideomycetidae</taxon>
        <taxon>Mycosphaerellales</taxon>
        <taxon>Teratosphaeriaceae</taxon>
        <taxon>Teratosphaeria</taxon>
    </lineage>
</organism>
<dbReference type="OrthoDB" id="6612291at2759"/>
<dbReference type="InterPro" id="IPR036259">
    <property type="entry name" value="MFS_trans_sf"/>
</dbReference>
<evidence type="ECO:0000256" key="5">
    <source>
        <dbReference type="ARBA" id="ARBA00022989"/>
    </source>
</evidence>
<feature type="transmembrane region" description="Helical" evidence="8">
    <location>
        <begin position="126"/>
        <end position="146"/>
    </location>
</feature>
<dbReference type="InterPro" id="IPR050360">
    <property type="entry name" value="MFS_Sugar_Transporters"/>
</dbReference>